<evidence type="ECO:0000313" key="1">
    <source>
        <dbReference type="EMBL" id="KAI0064758.1"/>
    </source>
</evidence>
<keyword evidence="2" id="KW-1185">Reference proteome</keyword>
<reference evidence="1" key="1">
    <citation type="submission" date="2021-03" db="EMBL/GenBank/DDBJ databases">
        <authorList>
            <consortium name="DOE Joint Genome Institute"/>
            <person name="Ahrendt S."/>
            <person name="Looney B.P."/>
            <person name="Miyauchi S."/>
            <person name="Morin E."/>
            <person name="Drula E."/>
            <person name="Courty P.E."/>
            <person name="Chicoki N."/>
            <person name="Fauchery L."/>
            <person name="Kohler A."/>
            <person name="Kuo A."/>
            <person name="Labutti K."/>
            <person name="Pangilinan J."/>
            <person name="Lipzen A."/>
            <person name="Riley R."/>
            <person name="Andreopoulos W."/>
            <person name="He G."/>
            <person name="Johnson J."/>
            <person name="Barry K.W."/>
            <person name="Grigoriev I.V."/>
            <person name="Nagy L."/>
            <person name="Hibbett D."/>
            <person name="Henrissat B."/>
            <person name="Matheny P.B."/>
            <person name="Labbe J."/>
            <person name="Martin F."/>
        </authorList>
    </citation>
    <scope>NUCLEOTIDE SEQUENCE</scope>
    <source>
        <strain evidence="1">HHB10654</strain>
    </source>
</reference>
<name>A0ACB8T878_9AGAM</name>
<dbReference type="Proteomes" id="UP000814140">
    <property type="component" value="Unassembled WGS sequence"/>
</dbReference>
<gene>
    <name evidence="1" type="ORF">BV25DRAFT_1913937</name>
</gene>
<accession>A0ACB8T878</accession>
<protein>
    <submittedName>
        <fullName evidence="1">Uncharacterized protein</fullName>
    </submittedName>
</protein>
<organism evidence="1 2">
    <name type="scientific">Artomyces pyxidatus</name>
    <dbReference type="NCBI Taxonomy" id="48021"/>
    <lineage>
        <taxon>Eukaryota</taxon>
        <taxon>Fungi</taxon>
        <taxon>Dikarya</taxon>
        <taxon>Basidiomycota</taxon>
        <taxon>Agaricomycotina</taxon>
        <taxon>Agaricomycetes</taxon>
        <taxon>Russulales</taxon>
        <taxon>Auriscalpiaceae</taxon>
        <taxon>Artomyces</taxon>
    </lineage>
</organism>
<reference evidence="1" key="2">
    <citation type="journal article" date="2022" name="New Phytol.">
        <title>Evolutionary transition to the ectomycorrhizal habit in the genomes of a hyperdiverse lineage of mushroom-forming fungi.</title>
        <authorList>
            <person name="Looney B."/>
            <person name="Miyauchi S."/>
            <person name="Morin E."/>
            <person name="Drula E."/>
            <person name="Courty P.E."/>
            <person name="Kohler A."/>
            <person name="Kuo A."/>
            <person name="LaButti K."/>
            <person name="Pangilinan J."/>
            <person name="Lipzen A."/>
            <person name="Riley R."/>
            <person name="Andreopoulos W."/>
            <person name="He G."/>
            <person name="Johnson J."/>
            <person name="Nolan M."/>
            <person name="Tritt A."/>
            <person name="Barry K.W."/>
            <person name="Grigoriev I.V."/>
            <person name="Nagy L.G."/>
            <person name="Hibbett D."/>
            <person name="Henrissat B."/>
            <person name="Matheny P.B."/>
            <person name="Labbe J."/>
            <person name="Martin F.M."/>
        </authorList>
    </citation>
    <scope>NUCLEOTIDE SEQUENCE</scope>
    <source>
        <strain evidence="1">HHB10654</strain>
    </source>
</reference>
<sequence length="1056" mass="114153">MATTSPAIDHTHDVVRSDSLASNLSSASNASLSRQPRTRGRTRTLTISSSRRGKSLGPPSASDYVPTFTAEELLAMPPLPLSGVSVESPVPGPERPPRSPLRVSASPVDEPAQQDMLPGPSNRAVDDLEGDRQARRIRVDEEAAKERRRRKRGSSVPREAYRLSLLSAASSPTSPFFPNHGPMQTMPHFPSLRETRQRLRESYLTHRSGTTTSAYPLSSSTVSGTDSPPSPRSLVDSFQDNRVTSVDPDEPGDEYRTFDADDVSYRLRLLVNNNYFLPPAHSKPSPLQLSPAVPPAKKPAKIATPFLDIFRGKSKTKPDCLDLQLPILRTTSDSTTTSGWVKRPHAQSLPISPISPHPRPQLPRVAVVREKMDDLVVAAKQAEQDIKAREHAQGRKSGQDMQLKEAPAPFDLVIDPTDAVDLPPQANDSPFAVQASALHGLGIEESVGAAILADRLPPSPGVWSLDPEEEAWRKALLHEAVGHSLNTTPAASSRVTVSPQSPTTSTSSRALTADESSVSRAPRSPTPSMKRNLGQRIVMPDEQEAVVALLTDPSLQRQLSDPPRVVQERRKLQPSNPNHPPERSESPATPHRPLAPAPRKQNGDFARVRPDSLGGDEEEAWRKSRMSTSSRGVRKAVSSPLLREIHESALHGPVSMTPPPLPRSRFASTATSLDHGSNAPIGHRPMDSQTSGSHYSEDAYEPDQMGTRPSFASSLPSRPSLSVYSQPSPTVSAFQDALYEGHEQSDSVRGSTSFESSATEQAEASPPHPPPLRVRRATISPPPRTSSSLGTTALFPPPRSSSFARSPAASRTQFLASPRPSVSSSSDPGHSHYVSATSMSLSVHETSLPPYPLGNRQPANSPARLQIPLSAVQRGPPVSSPIEFFDRIQMDHAMDEFETSDEESILESVGDSSVYDEARTRPNSSAVPPSPLGPPFVQGGSSAPFGNSTPSVSPSPSREDVSVIERSPVANVPPRPTYFKDAKGEQPLSNYELLQYARPADAAVERRPVTAEAEGSAKRGGRTPSLLRLDGLLIQHMEAERDTLSRIAKTAKETRP</sequence>
<evidence type="ECO:0000313" key="2">
    <source>
        <dbReference type="Proteomes" id="UP000814140"/>
    </source>
</evidence>
<proteinExistence type="predicted"/>
<dbReference type="EMBL" id="MU277197">
    <property type="protein sequence ID" value="KAI0064758.1"/>
    <property type="molecule type" value="Genomic_DNA"/>
</dbReference>
<comment type="caution">
    <text evidence="1">The sequence shown here is derived from an EMBL/GenBank/DDBJ whole genome shotgun (WGS) entry which is preliminary data.</text>
</comment>